<organism evidence="1">
    <name type="scientific">marine sediment metagenome</name>
    <dbReference type="NCBI Taxonomy" id="412755"/>
    <lineage>
        <taxon>unclassified sequences</taxon>
        <taxon>metagenomes</taxon>
        <taxon>ecological metagenomes</taxon>
    </lineage>
</organism>
<comment type="caution">
    <text evidence="1">The sequence shown here is derived from an EMBL/GenBank/DDBJ whole genome shotgun (WGS) entry which is preliminary data.</text>
</comment>
<dbReference type="EMBL" id="BART01011282">
    <property type="protein sequence ID" value="GAG83038.1"/>
    <property type="molecule type" value="Genomic_DNA"/>
</dbReference>
<sequence>MGLNAGCYGEGLAPTWDEDATSDTADFGDSPALSVKSNFGFKKTQIAYDGTNLVDIGVIAMDTYYTVAVGTDHS</sequence>
<evidence type="ECO:0000313" key="1">
    <source>
        <dbReference type="EMBL" id="GAG83038.1"/>
    </source>
</evidence>
<name>X1BG11_9ZZZZ</name>
<dbReference type="AlphaFoldDB" id="X1BG11"/>
<proteinExistence type="predicted"/>
<accession>X1BG11</accession>
<gene>
    <name evidence="1" type="ORF">S01H4_24102</name>
</gene>
<reference evidence="1" key="1">
    <citation type="journal article" date="2014" name="Front. Microbiol.">
        <title>High frequency of phylogenetically diverse reductive dehalogenase-homologous genes in deep subseafloor sedimentary metagenomes.</title>
        <authorList>
            <person name="Kawai M."/>
            <person name="Futagami T."/>
            <person name="Toyoda A."/>
            <person name="Takaki Y."/>
            <person name="Nishi S."/>
            <person name="Hori S."/>
            <person name="Arai W."/>
            <person name="Tsubouchi T."/>
            <person name="Morono Y."/>
            <person name="Uchiyama I."/>
            <person name="Ito T."/>
            <person name="Fujiyama A."/>
            <person name="Inagaki F."/>
            <person name="Takami H."/>
        </authorList>
    </citation>
    <scope>NUCLEOTIDE SEQUENCE</scope>
    <source>
        <strain evidence="1">Expedition CK06-06</strain>
    </source>
</reference>
<protein>
    <submittedName>
        <fullName evidence="1">Uncharacterized protein</fullName>
    </submittedName>
</protein>